<evidence type="ECO:0000259" key="1">
    <source>
        <dbReference type="Pfam" id="PF12770"/>
    </source>
</evidence>
<evidence type="ECO:0000313" key="3">
    <source>
        <dbReference type="Proteomes" id="UP000030108"/>
    </source>
</evidence>
<gene>
    <name evidence="2" type="ORF">RSOL_373980</name>
</gene>
<dbReference type="Pfam" id="PF12770">
    <property type="entry name" value="CHAT"/>
    <property type="match status" value="1"/>
</dbReference>
<accession>X8JDA1</accession>
<proteinExistence type="predicted"/>
<dbReference type="EMBL" id="JATN01000319">
    <property type="protein sequence ID" value="EUC60893.1"/>
    <property type="molecule type" value="Genomic_DNA"/>
</dbReference>
<dbReference type="InterPro" id="IPR024983">
    <property type="entry name" value="CHAT_dom"/>
</dbReference>
<feature type="non-terminal residue" evidence="2">
    <location>
        <position position="599"/>
    </location>
</feature>
<reference evidence="3" key="1">
    <citation type="journal article" date="2014" name="Genome Announc.">
        <title>Draft genome sequence of the plant-pathogenic soil fungus Rhizoctonia solani anastomosis group 3 strain Rhs1AP.</title>
        <authorList>
            <person name="Cubeta M.A."/>
            <person name="Thomas E."/>
            <person name="Dean R.A."/>
            <person name="Jabaji S."/>
            <person name="Neate S.M."/>
            <person name="Tavantzis S."/>
            <person name="Toda T."/>
            <person name="Vilgalys R."/>
            <person name="Bharathan N."/>
            <person name="Fedorova-Abrams N."/>
            <person name="Pakala S.B."/>
            <person name="Pakala S.M."/>
            <person name="Zafar N."/>
            <person name="Joardar V."/>
            <person name="Losada L."/>
            <person name="Nierman W.C."/>
        </authorList>
    </citation>
    <scope>NUCLEOTIDE SEQUENCE [LARGE SCALE GENOMIC DNA]</scope>
    <source>
        <strain evidence="3">AG-3</strain>
    </source>
</reference>
<dbReference type="AlphaFoldDB" id="X8JDA1"/>
<dbReference type="Proteomes" id="UP000030108">
    <property type="component" value="Unassembled WGS sequence"/>
</dbReference>
<sequence>MGYESRASALTPDDHPNAPVSQYHQATTHFHYYQLTKDSTYLRHSLDLFRGASTSLSGTPRDKFTHALTWAKIASEHDRDSCIKAYQTAINLLPQFIWLGATTNQRYEDLSMAEALAVDAAYAAIQSSDYSLALEWLEHARCVVWNQSLMLRSPLDTLQSVHPNLATPLQQIADQLHSAGSDSRESLALTSGSMTTEQVAQEHRRLAKEYNGLLAQIRGLPGFHDFLRPMKATGLVRAALTGPVVVINCHKGHCDALLILPGEQSVAHVPLPNFSAEKAQEARQTLEGSLRCKGIRDRGVKVRQEPVQKDDMSSVLVTLWHNVVKPVLEYLGCMNTNPSASMPHITWCPTGALSFLPLHAAGDYTQPRSRVFDYVISSYTPTLTALLASTPDLLSTSCRLIAVGQANTPGQSALPGTARELAHVQAHMTDSSQDSQYSQLIGSHATVTAVLNAMEQHDWVHLACHAHQNVTDPIKSGFFLHDGTLDLAEINRRSFKGKGLAFLSACQTATGDERLADEAVHLASGMLMAGYSSVIATMWSVHDADAPLVADNVYAELMKDRRVGNGDAGRALHNAVASLRQRVGEEKFERWVPYIHIGS</sequence>
<organism evidence="2 3">
    <name type="scientific">Rhizoctonia solani AG-3 Rhs1AP</name>
    <dbReference type="NCBI Taxonomy" id="1086054"/>
    <lineage>
        <taxon>Eukaryota</taxon>
        <taxon>Fungi</taxon>
        <taxon>Dikarya</taxon>
        <taxon>Basidiomycota</taxon>
        <taxon>Agaricomycotina</taxon>
        <taxon>Agaricomycetes</taxon>
        <taxon>Cantharellales</taxon>
        <taxon>Ceratobasidiaceae</taxon>
        <taxon>Rhizoctonia</taxon>
    </lineage>
</organism>
<comment type="caution">
    <text evidence="2">The sequence shown here is derived from an EMBL/GenBank/DDBJ whole genome shotgun (WGS) entry which is preliminary data.</text>
</comment>
<feature type="domain" description="CHAT" evidence="1">
    <location>
        <begin position="318"/>
        <end position="599"/>
    </location>
</feature>
<dbReference type="OrthoDB" id="9991317at2759"/>
<protein>
    <submittedName>
        <fullName evidence="2">Aromatic di-alanine and TPR containing protein, putative</fullName>
    </submittedName>
</protein>
<name>X8JDA1_9AGAM</name>
<evidence type="ECO:0000313" key="2">
    <source>
        <dbReference type="EMBL" id="EUC60893.1"/>
    </source>
</evidence>